<sequence>MITLYKRSAHKGSPTGLPWPENRHESWIQGDYGETASARDSSNSFTPHTLRPEAVGDWGTTPASTKQKSANKVTTKHGHIIHTAQRNFIGQRPITSLATAKQATRGKDTHRPLLTES</sequence>
<feature type="region of interest" description="Disordered" evidence="1">
    <location>
        <begin position="97"/>
        <end position="117"/>
    </location>
</feature>
<dbReference type="EMBL" id="CAMAPE010000053">
    <property type="protein sequence ID" value="CAH9110325.1"/>
    <property type="molecule type" value="Genomic_DNA"/>
</dbReference>
<feature type="compositionally biased region" description="Polar residues" evidence="1">
    <location>
        <begin position="38"/>
        <end position="47"/>
    </location>
</feature>
<dbReference type="AlphaFoldDB" id="A0A9P0ZS73"/>
<protein>
    <submittedName>
        <fullName evidence="2">Uncharacterized protein</fullName>
    </submittedName>
</protein>
<keyword evidence="3" id="KW-1185">Reference proteome</keyword>
<evidence type="ECO:0000313" key="3">
    <source>
        <dbReference type="Proteomes" id="UP001152484"/>
    </source>
</evidence>
<gene>
    <name evidence="2" type="ORF">CEURO_LOCUS18808</name>
</gene>
<feature type="compositionally biased region" description="Basic and acidic residues" evidence="1">
    <location>
        <begin position="105"/>
        <end position="117"/>
    </location>
</feature>
<comment type="caution">
    <text evidence="2">The sequence shown here is derived from an EMBL/GenBank/DDBJ whole genome shotgun (WGS) entry which is preliminary data.</text>
</comment>
<evidence type="ECO:0000256" key="1">
    <source>
        <dbReference type="SAM" id="MobiDB-lite"/>
    </source>
</evidence>
<proteinExistence type="predicted"/>
<feature type="compositionally biased region" description="Polar residues" evidence="1">
    <location>
        <begin position="61"/>
        <end position="73"/>
    </location>
</feature>
<evidence type="ECO:0000313" key="2">
    <source>
        <dbReference type="EMBL" id="CAH9110325.1"/>
    </source>
</evidence>
<organism evidence="2 3">
    <name type="scientific">Cuscuta europaea</name>
    <name type="common">European dodder</name>
    <dbReference type="NCBI Taxonomy" id="41803"/>
    <lineage>
        <taxon>Eukaryota</taxon>
        <taxon>Viridiplantae</taxon>
        <taxon>Streptophyta</taxon>
        <taxon>Embryophyta</taxon>
        <taxon>Tracheophyta</taxon>
        <taxon>Spermatophyta</taxon>
        <taxon>Magnoliopsida</taxon>
        <taxon>eudicotyledons</taxon>
        <taxon>Gunneridae</taxon>
        <taxon>Pentapetalae</taxon>
        <taxon>asterids</taxon>
        <taxon>lamiids</taxon>
        <taxon>Solanales</taxon>
        <taxon>Convolvulaceae</taxon>
        <taxon>Cuscuteae</taxon>
        <taxon>Cuscuta</taxon>
        <taxon>Cuscuta subgen. Cuscuta</taxon>
    </lineage>
</organism>
<name>A0A9P0ZS73_CUSEU</name>
<dbReference type="Proteomes" id="UP001152484">
    <property type="component" value="Unassembled WGS sequence"/>
</dbReference>
<reference evidence="2" key="1">
    <citation type="submission" date="2022-07" db="EMBL/GenBank/DDBJ databases">
        <authorList>
            <person name="Macas J."/>
            <person name="Novak P."/>
            <person name="Neumann P."/>
        </authorList>
    </citation>
    <scope>NUCLEOTIDE SEQUENCE</scope>
</reference>
<accession>A0A9P0ZS73</accession>
<feature type="region of interest" description="Disordered" evidence="1">
    <location>
        <begin position="1"/>
        <end position="78"/>
    </location>
</feature>